<protein>
    <submittedName>
        <fullName evidence="1">DNA, SC003</fullName>
    </submittedName>
</protein>
<accession>Q2UKN2</accession>
<proteinExistence type="predicted"/>
<evidence type="ECO:0000313" key="1">
    <source>
        <dbReference type="EMBL" id="BAE57883.1"/>
    </source>
</evidence>
<dbReference type="HOGENOM" id="CLU_2276845_0_0_1"/>
<dbReference type="GeneID" id="5991868"/>
<dbReference type="Proteomes" id="UP000006564">
    <property type="component" value="Chromosome 2"/>
</dbReference>
<reference evidence="1 2" key="1">
    <citation type="journal article" date="2005" name="Nature">
        <title>Genome sequencing and analysis of Aspergillus oryzae.</title>
        <authorList>
            <person name="Machida M."/>
            <person name="Asai K."/>
            <person name="Sano M."/>
            <person name="Tanaka T."/>
            <person name="Kumagai T."/>
            <person name="Terai G."/>
            <person name="Kusumoto K."/>
            <person name="Arima T."/>
            <person name="Akita O."/>
            <person name="Kashiwagi Y."/>
            <person name="Abe K."/>
            <person name="Gomi K."/>
            <person name="Horiuchi H."/>
            <person name="Kitamoto K."/>
            <person name="Kobayashi T."/>
            <person name="Takeuchi M."/>
            <person name="Denning D.W."/>
            <person name="Galagan J.E."/>
            <person name="Nierman W.C."/>
            <person name="Yu J."/>
            <person name="Archer D.B."/>
            <person name="Bennett J.W."/>
            <person name="Bhatnagar D."/>
            <person name="Cleveland T.E."/>
            <person name="Fedorova N.D."/>
            <person name="Gotoh O."/>
            <person name="Horikawa H."/>
            <person name="Hosoyama A."/>
            <person name="Ichinomiya M."/>
            <person name="Igarashi R."/>
            <person name="Iwashita K."/>
            <person name="Juvvadi P.R."/>
            <person name="Kato M."/>
            <person name="Kato Y."/>
            <person name="Kin T."/>
            <person name="Kokubun A."/>
            <person name="Maeda H."/>
            <person name="Maeyama N."/>
            <person name="Maruyama J."/>
            <person name="Nagasaki H."/>
            <person name="Nakajima T."/>
            <person name="Oda K."/>
            <person name="Okada K."/>
            <person name="Paulsen I."/>
            <person name="Sakamoto K."/>
            <person name="Sawano T."/>
            <person name="Takahashi M."/>
            <person name="Takase K."/>
            <person name="Terabayashi Y."/>
            <person name="Wortman J."/>
            <person name="Yamada O."/>
            <person name="Yamagata Y."/>
            <person name="Anazawa H."/>
            <person name="Hata Y."/>
            <person name="Koide Y."/>
            <person name="Komori T."/>
            <person name="Koyama Y."/>
            <person name="Minetoki T."/>
            <person name="Suharnan S."/>
            <person name="Tanaka A."/>
            <person name="Isono K."/>
            <person name="Kuhara S."/>
            <person name="Ogasawara N."/>
            <person name="Kikuchi H."/>
        </authorList>
    </citation>
    <scope>NUCLEOTIDE SEQUENCE [LARGE SCALE GENOMIC DNA]</scope>
    <source>
        <strain evidence="2">ATCC 42149 / RIB 40</strain>
    </source>
</reference>
<evidence type="ECO:0000313" key="2">
    <source>
        <dbReference type="Proteomes" id="UP000006564"/>
    </source>
</evidence>
<dbReference type="EMBL" id="BA000050">
    <property type="protein sequence ID" value="BAE57883.1"/>
    <property type="molecule type" value="Genomic_DNA"/>
</dbReference>
<dbReference type="VEuPathDB" id="FungiDB:AO090003000739"/>
<dbReference type="AlphaFoldDB" id="Q2UKN2"/>
<organism evidence="1 2">
    <name type="scientific">Aspergillus oryzae (strain ATCC 42149 / RIB 40)</name>
    <name type="common">Yellow koji mold</name>
    <dbReference type="NCBI Taxonomy" id="510516"/>
    <lineage>
        <taxon>Eukaryota</taxon>
        <taxon>Fungi</taxon>
        <taxon>Dikarya</taxon>
        <taxon>Ascomycota</taxon>
        <taxon>Pezizomycotina</taxon>
        <taxon>Eurotiomycetes</taxon>
        <taxon>Eurotiomycetidae</taxon>
        <taxon>Eurotiales</taxon>
        <taxon>Aspergillaceae</taxon>
        <taxon>Aspergillus</taxon>
        <taxon>Aspergillus subgen. Circumdati</taxon>
    </lineage>
</organism>
<sequence length="102" mass="12317">MRVVHKPNIPQKGMNTLKKFVTRNIRLVLILKYFWIYQNPKVEMVEVTAWTIPRYVSWRNEKDTSLFWIMLTSVPVTRNRTSRVQSIGQQKVSKKVKKRLWQ</sequence>
<name>Q2UKN2_ASPOR</name>
<keyword evidence="2" id="KW-1185">Reference proteome</keyword>
<dbReference type="EMBL" id="AP007155">
    <property type="protein sequence ID" value="BAE57883.1"/>
    <property type="molecule type" value="Genomic_DNA"/>
</dbReference>
<dbReference type="RefSeq" id="XP_023090074.1">
    <property type="nucleotide sequence ID" value="XM_023235012.1"/>
</dbReference>
<gene>
    <name evidence="1" type="ORF">AO090003000739</name>
</gene>
<dbReference type="KEGG" id="aor:AO090003000739"/>